<dbReference type="PRINTS" id="PR00081">
    <property type="entry name" value="GDHRDH"/>
</dbReference>
<dbReference type="SUPFAM" id="SSF51735">
    <property type="entry name" value="NAD(P)-binding Rossmann-fold domains"/>
    <property type="match status" value="1"/>
</dbReference>
<keyword evidence="4" id="KW-1185">Reference proteome</keyword>
<dbReference type="OrthoDB" id="9809287at2"/>
<dbReference type="AlphaFoldDB" id="A0A1R4KDF3"/>
<keyword evidence="2" id="KW-0560">Oxidoreductase</keyword>
<accession>A0A1R4KDF3</accession>
<dbReference type="InterPro" id="IPR036291">
    <property type="entry name" value="NAD(P)-bd_dom_sf"/>
</dbReference>
<evidence type="ECO:0000313" key="3">
    <source>
        <dbReference type="EMBL" id="SJN42215.1"/>
    </source>
</evidence>
<proteinExistence type="inferred from homology"/>
<evidence type="ECO:0000256" key="1">
    <source>
        <dbReference type="ARBA" id="ARBA00006484"/>
    </source>
</evidence>
<comment type="similarity">
    <text evidence="1">Belongs to the short-chain dehydrogenases/reductases (SDR) family.</text>
</comment>
<dbReference type="GO" id="GO:0016614">
    <property type="term" value="F:oxidoreductase activity, acting on CH-OH group of donors"/>
    <property type="evidence" value="ECO:0007669"/>
    <property type="project" value="UniProtKB-ARBA"/>
</dbReference>
<dbReference type="Proteomes" id="UP000196778">
    <property type="component" value="Unassembled WGS sequence"/>
</dbReference>
<dbReference type="Gene3D" id="3.40.50.720">
    <property type="entry name" value="NAD(P)-binding Rossmann-like Domain"/>
    <property type="match status" value="1"/>
</dbReference>
<dbReference type="PANTHER" id="PTHR48107:SF16">
    <property type="entry name" value="NADPH-DEPENDENT ALDEHYDE REDUCTASE 1, CHLOROPLASTIC"/>
    <property type="match status" value="1"/>
</dbReference>
<dbReference type="InterPro" id="IPR020904">
    <property type="entry name" value="Sc_DH/Rdtase_CS"/>
</dbReference>
<dbReference type="RefSeq" id="WP_087138627.1">
    <property type="nucleotide sequence ID" value="NZ_FUKR01000077.1"/>
</dbReference>
<dbReference type="Pfam" id="PF13561">
    <property type="entry name" value="adh_short_C2"/>
    <property type="match status" value="1"/>
</dbReference>
<organism evidence="3 4">
    <name type="scientific">Mycetocola reblochoni REB411</name>
    <dbReference type="NCBI Taxonomy" id="1255698"/>
    <lineage>
        <taxon>Bacteria</taxon>
        <taxon>Bacillati</taxon>
        <taxon>Actinomycetota</taxon>
        <taxon>Actinomycetes</taxon>
        <taxon>Micrococcales</taxon>
        <taxon>Microbacteriaceae</taxon>
        <taxon>Mycetocola</taxon>
    </lineage>
</organism>
<reference evidence="4" key="1">
    <citation type="submission" date="2017-02" db="EMBL/GenBank/DDBJ databases">
        <authorList>
            <person name="Dridi B."/>
        </authorList>
    </citation>
    <scope>NUCLEOTIDE SEQUENCE [LARGE SCALE GENOMIC DNA]</scope>
    <source>
        <strain evidence="4">EB411</strain>
    </source>
</reference>
<dbReference type="FunFam" id="3.40.50.720:FF:000084">
    <property type="entry name" value="Short-chain dehydrogenase reductase"/>
    <property type="match status" value="1"/>
</dbReference>
<dbReference type="PANTHER" id="PTHR48107">
    <property type="entry name" value="NADPH-DEPENDENT ALDEHYDE REDUCTASE-LIKE PROTEIN, CHLOROPLASTIC-RELATED"/>
    <property type="match status" value="1"/>
</dbReference>
<dbReference type="EMBL" id="FUKR01000077">
    <property type="protein sequence ID" value="SJN42215.1"/>
    <property type="molecule type" value="Genomic_DNA"/>
</dbReference>
<sequence length="297" mass="31650">MTDQYTLRNPVTMYRDIIPTAQYQEGSGLDRDLDNRADLGEDSYRGSGRLAGRKALITGGDSGIGAATAIAYAREGADVALSYLPEEQADAERIAGLIRDAGRTALLLPGDLTDREYCEGLVRDAFEGLGGLDILVSNGGKQQYCTRVENLPSEQFEETYRTNVFALFWLTRAAVEFLPAGSSIIASSSIQAYKPSAHLLDYASTKSAINAYCKGLAEQLAPRGIRVNVVAPGPVWTPLQTAGGQPTEDLPDFGDDVALGRPGQPAELAPAYVFLASAESSFVIGETLHVNGGMPTP</sequence>
<dbReference type="PROSITE" id="PS00061">
    <property type="entry name" value="ADH_SHORT"/>
    <property type="match status" value="1"/>
</dbReference>
<dbReference type="InterPro" id="IPR002347">
    <property type="entry name" value="SDR_fam"/>
</dbReference>
<protein>
    <submittedName>
        <fullName evidence="3">Dehydrogenases with different specificities (Related to short-chain alcohol dehydrogenases)</fullName>
    </submittedName>
</protein>
<gene>
    <name evidence="3" type="ORF">FM119_13145</name>
</gene>
<evidence type="ECO:0000313" key="4">
    <source>
        <dbReference type="Proteomes" id="UP000196778"/>
    </source>
</evidence>
<name>A0A1R4KDF3_9MICO</name>
<evidence type="ECO:0000256" key="2">
    <source>
        <dbReference type="ARBA" id="ARBA00023002"/>
    </source>
</evidence>